<organism evidence="1 2">
    <name type="scientific">Paraglomus brasilianum</name>
    <dbReference type="NCBI Taxonomy" id="144538"/>
    <lineage>
        <taxon>Eukaryota</taxon>
        <taxon>Fungi</taxon>
        <taxon>Fungi incertae sedis</taxon>
        <taxon>Mucoromycota</taxon>
        <taxon>Glomeromycotina</taxon>
        <taxon>Glomeromycetes</taxon>
        <taxon>Paraglomerales</taxon>
        <taxon>Paraglomeraceae</taxon>
        <taxon>Paraglomus</taxon>
    </lineage>
</organism>
<accession>A0A9N9DW68</accession>
<dbReference type="EMBL" id="CAJVPI010002869">
    <property type="protein sequence ID" value="CAG8650665.1"/>
    <property type="molecule type" value="Genomic_DNA"/>
</dbReference>
<reference evidence="1" key="1">
    <citation type="submission" date="2021-06" db="EMBL/GenBank/DDBJ databases">
        <authorList>
            <person name="Kallberg Y."/>
            <person name="Tangrot J."/>
            <person name="Rosling A."/>
        </authorList>
    </citation>
    <scope>NUCLEOTIDE SEQUENCE</scope>
    <source>
        <strain evidence="1">BR232B</strain>
    </source>
</reference>
<proteinExistence type="predicted"/>
<keyword evidence="2" id="KW-1185">Reference proteome</keyword>
<comment type="caution">
    <text evidence="1">The sequence shown here is derived from an EMBL/GenBank/DDBJ whole genome shotgun (WGS) entry which is preliminary data.</text>
</comment>
<gene>
    <name evidence="1" type="ORF">PBRASI_LOCUS10249</name>
</gene>
<evidence type="ECO:0000313" key="1">
    <source>
        <dbReference type="EMBL" id="CAG8650665.1"/>
    </source>
</evidence>
<dbReference type="Proteomes" id="UP000789739">
    <property type="component" value="Unassembled WGS sequence"/>
</dbReference>
<sequence>MVMCPAPKSFNEVMKEILKNARSVPPSNFTSKTVTTCMPLKDRDVVLERAMEIVNSNVRNSLSGTKETSVPKANQRFLLENAVWERTISCTQNHQNERKDSAWRQHDLTPHFEYLLVDFSNVMWDPEEERGLDAGTILALRIAFIFFVYHSYTLDFKNFCHQALKYKDFFKFANVISGIRDDLHLPDNQYLSLFLHLDEIQLIFSSHWDGIPERLKPIVQEGTTLPGIPPPTQSGLSLFKDMMALLGSYMIGISQYDFVQTFISGTARTNIIESTKPTSYSIVPLNCPMLSMKSCFDIMRYFMKEHVKVEDSLWVLCFWIYELLSDTGGLPRAMQFLLERCFGEGFQRAQEFLKEIKDYASKDEIFRDVATRLNSQYHIENFALKNRQLVIELIHRCISRTPSRREDTVPNSSPLRTFEELESEMHTILENCNEHQDDNKVQVRIPFLFLYLYNKALCDVKDTLQNTFVSSWTGRWQDWEIICAEYAVYRTEIITELGQVEMTLGEFFHGAYGQLETLKLPIRLRKLQLIHAEHRFPVHPLTIDAEKVDWRHGLVVVNADGASFADIFFYVENTSRNDKESEVYHKLISDKVEDNINMQKTRSITSKHQQTSFNNNKKDIIAMLQSKDWFQPITVENIREEHDKNLHAIENSPLCNNLQWYRLVTIVLATSEFKGDCREIPKDCLLICQENFSDYFGDPFSARVVLSNMKNNNPNFASAATLVAKHKFPHNLAHNIVCKRPFDSAEHLIKEIPEMKVYSDILNRMQYFPNGVGIDDFNYPKRRRLS</sequence>
<evidence type="ECO:0000313" key="2">
    <source>
        <dbReference type="Proteomes" id="UP000789739"/>
    </source>
</evidence>
<protein>
    <submittedName>
        <fullName evidence="1">394_t:CDS:1</fullName>
    </submittedName>
</protein>
<dbReference type="OrthoDB" id="2315391at2759"/>
<name>A0A9N9DW68_9GLOM</name>
<dbReference type="AlphaFoldDB" id="A0A9N9DW68"/>